<dbReference type="Proteomes" id="UP001250698">
    <property type="component" value="Unassembled WGS sequence"/>
</dbReference>
<gene>
    <name evidence="9" type="ORF">ROI90_12455</name>
</gene>
<keyword evidence="6 7" id="KW-0472">Membrane</keyword>
<evidence type="ECO:0000256" key="3">
    <source>
        <dbReference type="ARBA" id="ARBA00022692"/>
    </source>
</evidence>
<accession>A0ABU3TIN2</accession>
<evidence type="ECO:0000256" key="2">
    <source>
        <dbReference type="ARBA" id="ARBA00009045"/>
    </source>
</evidence>
<dbReference type="RefSeq" id="WP_315998677.1">
    <property type="nucleotide sequence ID" value="NZ_JAWDJT010000008.1"/>
</dbReference>
<dbReference type="Gene3D" id="1.20.1540.10">
    <property type="entry name" value="Rhomboid-like"/>
    <property type="match status" value="1"/>
</dbReference>
<dbReference type="PANTHER" id="PTHR43731:SF14">
    <property type="entry name" value="PRESENILIN-ASSOCIATED RHOMBOID-LIKE PROTEIN, MITOCHONDRIAL"/>
    <property type="match status" value="1"/>
</dbReference>
<evidence type="ECO:0000313" key="9">
    <source>
        <dbReference type="EMBL" id="MDU0371210.1"/>
    </source>
</evidence>
<evidence type="ECO:0000313" key="10">
    <source>
        <dbReference type="Proteomes" id="UP001250698"/>
    </source>
</evidence>
<evidence type="ECO:0000259" key="8">
    <source>
        <dbReference type="Pfam" id="PF01694"/>
    </source>
</evidence>
<evidence type="ECO:0000256" key="4">
    <source>
        <dbReference type="ARBA" id="ARBA00022801"/>
    </source>
</evidence>
<keyword evidence="4 9" id="KW-0378">Hydrolase</keyword>
<feature type="transmembrane region" description="Helical" evidence="7">
    <location>
        <begin position="197"/>
        <end position="215"/>
    </location>
</feature>
<keyword evidence="5 7" id="KW-1133">Transmembrane helix</keyword>
<dbReference type="InterPro" id="IPR050925">
    <property type="entry name" value="Rhomboid_protease_S54"/>
</dbReference>
<dbReference type="EC" id="3.4.21.-" evidence="9"/>
<dbReference type="Pfam" id="PF01694">
    <property type="entry name" value="Rhomboid"/>
    <property type="match status" value="1"/>
</dbReference>
<proteinExistence type="inferred from homology"/>
<feature type="domain" description="Peptidase S54 rhomboid" evidence="8">
    <location>
        <begin position="130"/>
        <end position="268"/>
    </location>
</feature>
<comment type="caution">
    <text evidence="9">The sequence shown here is derived from an EMBL/GenBank/DDBJ whole genome shotgun (WGS) entry which is preliminary data.</text>
</comment>
<keyword evidence="9" id="KW-0645">Protease</keyword>
<dbReference type="InterPro" id="IPR035952">
    <property type="entry name" value="Rhomboid-like_sf"/>
</dbReference>
<dbReference type="InterPro" id="IPR022764">
    <property type="entry name" value="Peptidase_S54_rhomboid_dom"/>
</dbReference>
<feature type="transmembrane region" description="Helical" evidence="7">
    <location>
        <begin position="172"/>
        <end position="191"/>
    </location>
</feature>
<feature type="transmembrane region" description="Helical" evidence="7">
    <location>
        <begin position="139"/>
        <end position="160"/>
    </location>
</feature>
<feature type="transmembrane region" description="Helical" evidence="7">
    <location>
        <begin position="89"/>
        <end position="109"/>
    </location>
</feature>
<evidence type="ECO:0000256" key="1">
    <source>
        <dbReference type="ARBA" id="ARBA00004141"/>
    </source>
</evidence>
<evidence type="ECO:0000256" key="6">
    <source>
        <dbReference type="ARBA" id="ARBA00023136"/>
    </source>
</evidence>
<sequence length="280" mass="29672">MSEPNTPADLFAEKTDAELLYLAQHAQHYPEAVGQAAIRELQRRGLIPDVSAGTPVPQAAPSIPTADATIGSTLLGVFGFREGYRVTPLLLWLNLIGYALLALAGQNFWQPAAATLVHWGSNFSPLTLHGQPWRLLTSVFLHGSVGHLLMNMASLVFLGLLTERLTGSRRLLLIYLLCGVAGSLASLWWHAQGVNSVGASGAIFGLYGLLLATLLRRPDAFSRPQRYTVGLFVLYLLAGSLAGGLQSYTTDNAAHIGGLVTGAVLGAAFPPPSLVTPPTA</sequence>
<keyword evidence="10" id="KW-1185">Reference proteome</keyword>
<organism evidence="9 10">
    <name type="scientific">Hymenobacter endophyticus</name>
    <dbReference type="NCBI Taxonomy" id="3076335"/>
    <lineage>
        <taxon>Bacteria</taxon>
        <taxon>Pseudomonadati</taxon>
        <taxon>Bacteroidota</taxon>
        <taxon>Cytophagia</taxon>
        <taxon>Cytophagales</taxon>
        <taxon>Hymenobacteraceae</taxon>
        <taxon>Hymenobacter</taxon>
    </lineage>
</organism>
<reference evidence="9 10" key="1">
    <citation type="submission" date="2023-10" db="EMBL/GenBank/DDBJ databases">
        <title>Hymenobacter endophyticus sp. nov., an isolate from the leaf tissues of wheat.</title>
        <authorList>
            <person name="Dai Y."/>
        </authorList>
    </citation>
    <scope>NUCLEOTIDE SEQUENCE [LARGE SCALE GENOMIC DNA]</scope>
    <source>
        <strain evidence="9 10">ZK17L-C2</strain>
    </source>
</reference>
<protein>
    <submittedName>
        <fullName evidence="9">Rhomboid family intramembrane serine protease</fullName>
        <ecNumber evidence="9">3.4.21.-</ecNumber>
    </submittedName>
</protein>
<dbReference type="PANTHER" id="PTHR43731">
    <property type="entry name" value="RHOMBOID PROTEASE"/>
    <property type="match status" value="1"/>
</dbReference>
<evidence type="ECO:0000256" key="5">
    <source>
        <dbReference type="ARBA" id="ARBA00022989"/>
    </source>
</evidence>
<comment type="similarity">
    <text evidence="2">Belongs to the peptidase S54 family.</text>
</comment>
<dbReference type="SUPFAM" id="SSF144091">
    <property type="entry name" value="Rhomboid-like"/>
    <property type="match status" value="1"/>
</dbReference>
<feature type="transmembrane region" description="Helical" evidence="7">
    <location>
        <begin position="227"/>
        <end position="245"/>
    </location>
</feature>
<keyword evidence="3 7" id="KW-0812">Transmembrane</keyword>
<name>A0ABU3TIN2_9BACT</name>
<dbReference type="GO" id="GO:0006508">
    <property type="term" value="P:proteolysis"/>
    <property type="evidence" value="ECO:0007669"/>
    <property type="project" value="UniProtKB-KW"/>
</dbReference>
<dbReference type="EMBL" id="JAWDJT010000008">
    <property type="protein sequence ID" value="MDU0371210.1"/>
    <property type="molecule type" value="Genomic_DNA"/>
</dbReference>
<comment type="subcellular location">
    <subcellularLocation>
        <location evidence="1">Membrane</location>
        <topology evidence="1">Multi-pass membrane protein</topology>
    </subcellularLocation>
</comment>
<evidence type="ECO:0000256" key="7">
    <source>
        <dbReference type="SAM" id="Phobius"/>
    </source>
</evidence>
<dbReference type="GO" id="GO:0008233">
    <property type="term" value="F:peptidase activity"/>
    <property type="evidence" value="ECO:0007669"/>
    <property type="project" value="UniProtKB-KW"/>
</dbReference>